<name>A0A3D8I4S7_9HELI</name>
<organism evidence="3 4">
    <name type="scientific">Helicobacter marmotae</name>
    <dbReference type="NCBI Taxonomy" id="152490"/>
    <lineage>
        <taxon>Bacteria</taxon>
        <taxon>Pseudomonadati</taxon>
        <taxon>Campylobacterota</taxon>
        <taxon>Epsilonproteobacteria</taxon>
        <taxon>Campylobacterales</taxon>
        <taxon>Helicobacteraceae</taxon>
        <taxon>Helicobacter</taxon>
    </lineage>
</organism>
<dbReference type="PROSITE" id="PS50844">
    <property type="entry name" value="AFP_LIKE"/>
    <property type="match status" value="1"/>
</dbReference>
<dbReference type="InterPro" id="IPR006190">
    <property type="entry name" value="SAF_AFP_Neu5Ac"/>
</dbReference>
<dbReference type="InterPro" id="IPR013974">
    <property type="entry name" value="SAF"/>
</dbReference>
<dbReference type="SUPFAM" id="SSF51269">
    <property type="entry name" value="AFP III-like domain"/>
    <property type="match status" value="1"/>
</dbReference>
<dbReference type="GO" id="GO:0016051">
    <property type="term" value="P:carbohydrate biosynthetic process"/>
    <property type="evidence" value="ECO:0007669"/>
    <property type="project" value="InterPro"/>
</dbReference>
<dbReference type="InterPro" id="IPR057736">
    <property type="entry name" value="SAF_PseI/NeuA/NeuB"/>
</dbReference>
<dbReference type="CDD" id="cd11615">
    <property type="entry name" value="SAF_NeuB_like"/>
    <property type="match status" value="1"/>
</dbReference>
<evidence type="ECO:0000256" key="1">
    <source>
        <dbReference type="NCBIfam" id="TIGR03586"/>
    </source>
</evidence>
<dbReference type="InterPro" id="IPR051690">
    <property type="entry name" value="PseI-like"/>
</dbReference>
<dbReference type="Pfam" id="PF08666">
    <property type="entry name" value="SAF"/>
    <property type="match status" value="1"/>
</dbReference>
<dbReference type="AlphaFoldDB" id="A0A3D8I4S7"/>
<dbReference type="NCBIfam" id="TIGR03586">
    <property type="entry name" value="PseI"/>
    <property type="match status" value="1"/>
</dbReference>
<dbReference type="SUPFAM" id="SSF51569">
    <property type="entry name" value="Aldolase"/>
    <property type="match status" value="1"/>
</dbReference>
<dbReference type="PANTHER" id="PTHR42966">
    <property type="entry name" value="N-ACETYLNEURAMINATE SYNTHASE"/>
    <property type="match status" value="1"/>
</dbReference>
<dbReference type="GO" id="GO:0047444">
    <property type="term" value="F:N-acylneuraminate-9-phosphate synthase activity"/>
    <property type="evidence" value="ECO:0007669"/>
    <property type="project" value="TreeGrafter"/>
</dbReference>
<gene>
    <name evidence="3" type="primary">pseI</name>
    <name evidence="3" type="ORF">CQA63_05825</name>
</gene>
<dbReference type="InterPro" id="IPR013785">
    <property type="entry name" value="Aldolase_TIM"/>
</dbReference>
<reference evidence="3 4" key="1">
    <citation type="submission" date="2018-04" db="EMBL/GenBank/DDBJ databases">
        <title>Novel Campyloabacter and Helicobacter Species and Strains.</title>
        <authorList>
            <person name="Mannion A.J."/>
            <person name="Shen Z."/>
            <person name="Fox J.G."/>
        </authorList>
    </citation>
    <scope>NUCLEOTIDE SEQUENCE [LARGE SCALE GENOMIC DNA]</scope>
    <source>
        <strain evidence="3 4">MIT 98-6070</strain>
    </source>
</reference>
<proteinExistence type="predicted"/>
<evidence type="ECO:0000313" key="3">
    <source>
        <dbReference type="EMBL" id="RDU59764.1"/>
    </source>
</evidence>
<feature type="domain" description="AFP-like" evidence="2">
    <location>
        <begin position="284"/>
        <end position="340"/>
    </location>
</feature>
<dbReference type="Gene3D" id="3.20.20.70">
    <property type="entry name" value="Aldolase class I"/>
    <property type="match status" value="1"/>
</dbReference>
<dbReference type="OrthoDB" id="9781701at2"/>
<dbReference type="EC" id="2.5.1.97" evidence="1"/>
<evidence type="ECO:0000259" key="2">
    <source>
        <dbReference type="PROSITE" id="PS50844"/>
    </source>
</evidence>
<protein>
    <recommendedName>
        <fullName evidence="1">Pseudaminic acid synthase</fullName>
        <ecNumber evidence="1">2.5.1.97</ecNumber>
    </recommendedName>
</protein>
<accession>A0A3D8I4S7</accession>
<dbReference type="SMART" id="SM00858">
    <property type="entry name" value="SAF"/>
    <property type="match status" value="1"/>
</dbReference>
<dbReference type="RefSeq" id="WP_104699725.1">
    <property type="nucleotide sequence ID" value="NZ_FZPP01000012.1"/>
</dbReference>
<dbReference type="EMBL" id="NXLR01000009">
    <property type="protein sequence ID" value="RDU59764.1"/>
    <property type="molecule type" value="Genomic_DNA"/>
</dbReference>
<keyword evidence="4" id="KW-1185">Reference proteome</keyword>
<dbReference type="Proteomes" id="UP000256599">
    <property type="component" value="Unassembled WGS sequence"/>
</dbReference>
<sequence length="340" mass="37985">MSTHSPLIIAELSANHRQSLQIAKDSIYAIKECGACGVKLQTYTPECLTLQSHKPYFRIQGGTLWDNTYLYDLYKEAQTPWEWHEELFSLARSLGLLIFSSPFSPKGVAFLESLQCPMYKVASFEVRHYELIESIAKTKKPIVISTGVATHKEIKHALDICHKHGARDITLLHCISQYPAPIERANLLAMPQLAKTYKKYRIQYGLSDHTLGSLCPIVATSLGASMIEKHFILDSSLGGADSAFSMNKDDFKLMVAQVKEAALALGEAKPTIKEKKSGENFARSIWVVKDIAKGEKLREENIQVLRPNGGLHPKYLPKILGKRAKRAIEAGEPLLHCDIK</sequence>
<evidence type="ECO:0000313" key="4">
    <source>
        <dbReference type="Proteomes" id="UP000256599"/>
    </source>
</evidence>
<dbReference type="Pfam" id="PF03102">
    <property type="entry name" value="NeuB"/>
    <property type="match status" value="1"/>
</dbReference>
<comment type="caution">
    <text evidence="3">The sequence shown here is derived from an EMBL/GenBank/DDBJ whole genome shotgun (WGS) entry which is preliminary data.</text>
</comment>
<dbReference type="InterPro" id="IPR013132">
    <property type="entry name" value="PseI/NeuA/B-like_N"/>
</dbReference>
<dbReference type="Gene3D" id="3.90.1210.10">
    <property type="entry name" value="Antifreeze-like/N-acetylneuraminic acid synthase C-terminal domain"/>
    <property type="match status" value="1"/>
</dbReference>
<dbReference type="PANTHER" id="PTHR42966:SF2">
    <property type="entry name" value="PSEUDAMINIC ACID SYNTHASE"/>
    <property type="match status" value="1"/>
</dbReference>
<dbReference type="InterPro" id="IPR020030">
    <property type="entry name" value="Pseudaminic_synth_PseI"/>
</dbReference>
<dbReference type="InterPro" id="IPR036732">
    <property type="entry name" value="AFP_Neu5c_C_sf"/>
</dbReference>